<keyword evidence="3" id="KW-0731">Sigma factor</keyword>
<feature type="domain" description="RNA polymerase sigma factor 70 region 4 type 2" evidence="6">
    <location>
        <begin position="124"/>
        <end position="175"/>
    </location>
</feature>
<dbReference type="Gene3D" id="1.10.10.10">
    <property type="entry name" value="Winged helix-like DNA-binding domain superfamily/Winged helix DNA-binding domain"/>
    <property type="match status" value="1"/>
</dbReference>
<dbReference type="Pfam" id="PF08281">
    <property type="entry name" value="Sigma70_r4_2"/>
    <property type="match status" value="1"/>
</dbReference>
<comment type="caution">
    <text evidence="7">The sequence shown here is derived from an EMBL/GenBank/DDBJ whole genome shotgun (WGS) entry which is preliminary data.</text>
</comment>
<keyword evidence="8" id="KW-1185">Reference proteome</keyword>
<name>A0A839USW2_9GAMM</name>
<evidence type="ECO:0000259" key="6">
    <source>
        <dbReference type="Pfam" id="PF08281"/>
    </source>
</evidence>
<proteinExistence type="inferred from homology"/>
<dbReference type="Pfam" id="PF04542">
    <property type="entry name" value="Sigma70_r2"/>
    <property type="match status" value="1"/>
</dbReference>
<dbReference type="NCBIfam" id="TIGR02937">
    <property type="entry name" value="sigma70-ECF"/>
    <property type="match status" value="1"/>
</dbReference>
<dbReference type="CDD" id="cd06171">
    <property type="entry name" value="Sigma70_r4"/>
    <property type="match status" value="1"/>
</dbReference>
<dbReference type="SUPFAM" id="SSF88946">
    <property type="entry name" value="Sigma2 domain of RNA polymerase sigma factors"/>
    <property type="match status" value="1"/>
</dbReference>
<sequence>MQTTEEQHLQLLSATSLGDRRAFEQLYQLTSGRLYAVALQLLRQRDKADDAVQEAFVKIWHNAGEYHHQKGCVLAWMISIVRYRALDMLRASKRRREDSSTLLPEIADHSSPDGVFTQRQDKARIDHCMERLDQQQRQAIALAYFNGYTHHEMCDYLASPLGSVKSWVRRGLEKLKRCLGA</sequence>
<dbReference type="PANTHER" id="PTHR43133:SF62">
    <property type="entry name" value="RNA POLYMERASE SIGMA FACTOR SIGZ"/>
    <property type="match status" value="1"/>
</dbReference>
<keyword evidence="4" id="KW-0804">Transcription</keyword>
<dbReference type="InterPro" id="IPR036388">
    <property type="entry name" value="WH-like_DNA-bd_sf"/>
</dbReference>
<dbReference type="InterPro" id="IPR013249">
    <property type="entry name" value="RNA_pol_sigma70_r4_t2"/>
</dbReference>
<evidence type="ECO:0000259" key="5">
    <source>
        <dbReference type="Pfam" id="PF04542"/>
    </source>
</evidence>
<dbReference type="EMBL" id="JACHXZ010000003">
    <property type="protein sequence ID" value="MBB3169026.1"/>
    <property type="molecule type" value="Genomic_DNA"/>
</dbReference>
<feature type="domain" description="RNA polymerase sigma-70 region 2" evidence="5">
    <location>
        <begin position="26"/>
        <end position="95"/>
    </location>
</feature>
<dbReference type="InterPro" id="IPR013325">
    <property type="entry name" value="RNA_pol_sigma_r2"/>
</dbReference>
<protein>
    <submittedName>
        <fullName evidence="7">RNA polymerase sigma-70 factor (ECF subfamily)</fullName>
    </submittedName>
</protein>
<evidence type="ECO:0000313" key="8">
    <source>
        <dbReference type="Proteomes" id="UP000559987"/>
    </source>
</evidence>
<dbReference type="AlphaFoldDB" id="A0A839USW2"/>
<dbReference type="SUPFAM" id="SSF88659">
    <property type="entry name" value="Sigma3 and sigma4 domains of RNA polymerase sigma factors"/>
    <property type="match status" value="1"/>
</dbReference>
<dbReference type="PANTHER" id="PTHR43133">
    <property type="entry name" value="RNA POLYMERASE ECF-TYPE SIGMA FACTO"/>
    <property type="match status" value="1"/>
</dbReference>
<dbReference type="RefSeq" id="WP_183910523.1">
    <property type="nucleotide sequence ID" value="NZ_JACHXZ010000003.1"/>
</dbReference>
<evidence type="ECO:0000256" key="3">
    <source>
        <dbReference type="ARBA" id="ARBA00023082"/>
    </source>
</evidence>
<dbReference type="InterPro" id="IPR039425">
    <property type="entry name" value="RNA_pol_sigma-70-like"/>
</dbReference>
<comment type="similarity">
    <text evidence="1">Belongs to the sigma-70 factor family. ECF subfamily.</text>
</comment>
<dbReference type="GO" id="GO:0016987">
    <property type="term" value="F:sigma factor activity"/>
    <property type="evidence" value="ECO:0007669"/>
    <property type="project" value="UniProtKB-KW"/>
</dbReference>
<organism evidence="7 8">
    <name type="scientific">Simiduia aestuariiviva</name>
    <dbReference type="NCBI Taxonomy" id="1510459"/>
    <lineage>
        <taxon>Bacteria</taxon>
        <taxon>Pseudomonadati</taxon>
        <taxon>Pseudomonadota</taxon>
        <taxon>Gammaproteobacteria</taxon>
        <taxon>Cellvibrionales</taxon>
        <taxon>Cellvibrionaceae</taxon>
        <taxon>Simiduia</taxon>
    </lineage>
</organism>
<keyword evidence="2" id="KW-0805">Transcription regulation</keyword>
<dbReference type="InterPro" id="IPR007627">
    <property type="entry name" value="RNA_pol_sigma70_r2"/>
</dbReference>
<dbReference type="InterPro" id="IPR013324">
    <property type="entry name" value="RNA_pol_sigma_r3/r4-like"/>
</dbReference>
<dbReference type="GO" id="GO:0003677">
    <property type="term" value="F:DNA binding"/>
    <property type="evidence" value="ECO:0007669"/>
    <property type="project" value="InterPro"/>
</dbReference>
<gene>
    <name evidence="7" type="ORF">FHS30_002234</name>
</gene>
<evidence type="ECO:0000256" key="2">
    <source>
        <dbReference type="ARBA" id="ARBA00023015"/>
    </source>
</evidence>
<dbReference type="Proteomes" id="UP000559987">
    <property type="component" value="Unassembled WGS sequence"/>
</dbReference>
<evidence type="ECO:0000313" key="7">
    <source>
        <dbReference type="EMBL" id="MBB3169026.1"/>
    </source>
</evidence>
<dbReference type="Gene3D" id="1.10.1740.10">
    <property type="match status" value="1"/>
</dbReference>
<dbReference type="GO" id="GO:0006352">
    <property type="term" value="P:DNA-templated transcription initiation"/>
    <property type="evidence" value="ECO:0007669"/>
    <property type="project" value="InterPro"/>
</dbReference>
<evidence type="ECO:0000256" key="4">
    <source>
        <dbReference type="ARBA" id="ARBA00023163"/>
    </source>
</evidence>
<reference evidence="7 8" key="1">
    <citation type="submission" date="2020-08" db="EMBL/GenBank/DDBJ databases">
        <title>Genomic Encyclopedia of Type Strains, Phase III (KMG-III): the genomes of soil and plant-associated and newly described type strains.</title>
        <authorList>
            <person name="Whitman W."/>
        </authorList>
    </citation>
    <scope>NUCLEOTIDE SEQUENCE [LARGE SCALE GENOMIC DNA]</scope>
    <source>
        <strain evidence="7 8">CECT 8571</strain>
    </source>
</reference>
<dbReference type="InterPro" id="IPR014284">
    <property type="entry name" value="RNA_pol_sigma-70_dom"/>
</dbReference>
<evidence type="ECO:0000256" key="1">
    <source>
        <dbReference type="ARBA" id="ARBA00010641"/>
    </source>
</evidence>
<accession>A0A839USW2</accession>